<organism evidence="6">
    <name type="scientific">Schistosoma curassoni</name>
    <dbReference type="NCBI Taxonomy" id="6186"/>
    <lineage>
        <taxon>Eukaryota</taxon>
        <taxon>Metazoa</taxon>
        <taxon>Spiralia</taxon>
        <taxon>Lophotrochozoa</taxon>
        <taxon>Platyhelminthes</taxon>
        <taxon>Trematoda</taxon>
        <taxon>Digenea</taxon>
        <taxon>Strigeidida</taxon>
        <taxon>Schistosomatoidea</taxon>
        <taxon>Schistosomatidae</taxon>
        <taxon>Schistosoma</taxon>
    </lineage>
</organism>
<protein>
    <submittedName>
        <fullName evidence="6">Band_7_C domain-containing protein</fullName>
    </submittedName>
</protein>
<dbReference type="STRING" id="6186.A0A183L4R4"/>
<evidence type="ECO:0000259" key="3">
    <source>
        <dbReference type="Pfam" id="PF16200"/>
    </source>
</evidence>
<evidence type="ECO:0000313" key="6">
    <source>
        <dbReference type="WBParaSite" id="SCUD_0002232901-mRNA-1"/>
    </source>
</evidence>
<dbReference type="EMBL" id="UZAK01049007">
    <property type="protein sequence ID" value="VDP78535.1"/>
    <property type="molecule type" value="Genomic_DNA"/>
</dbReference>
<feature type="domain" description="STML2-like C-terminal extension" evidence="3">
    <location>
        <begin position="21"/>
        <end position="73"/>
    </location>
</feature>
<dbReference type="WBParaSite" id="SCUD_0002232901-mRNA-1">
    <property type="protein sequence ID" value="SCUD_0002232901-mRNA-1"/>
    <property type="gene ID" value="SCUD_0002232901"/>
</dbReference>
<feature type="region of interest" description="Disordered" evidence="2">
    <location>
        <begin position="128"/>
        <end position="153"/>
    </location>
</feature>
<sequence length="153" mass="16896">MKYHIFTEFSVILQLERFSINRGADAVQLTVAEQYIEAFSALAKTTNTVLLPSHSGDVASMVTQALTIFKSLDQPKSNIGNDIDGGCNDESCSEVVADQQSNPNILNKNDGDKREYETIAHPIKSRLLSKTNSTDHSTLHTENNESNGFSKQF</sequence>
<evidence type="ECO:0000313" key="5">
    <source>
        <dbReference type="Proteomes" id="UP000279833"/>
    </source>
</evidence>
<proteinExistence type="inferred from homology"/>
<dbReference type="AlphaFoldDB" id="A0A183L4R4"/>
<accession>A0A183L4R4</accession>
<feature type="compositionally biased region" description="Polar residues" evidence="2">
    <location>
        <begin position="144"/>
        <end position="153"/>
    </location>
</feature>
<evidence type="ECO:0000256" key="1">
    <source>
        <dbReference type="ARBA" id="ARBA00008164"/>
    </source>
</evidence>
<reference evidence="6" key="1">
    <citation type="submission" date="2016-06" db="UniProtKB">
        <authorList>
            <consortium name="WormBaseParasite"/>
        </authorList>
    </citation>
    <scope>IDENTIFICATION</scope>
</reference>
<dbReference type="Pfam" id="PF16200">
    <property type="entry name" value="Band_7_C"/>
    <property type="match status" value="1"/>
</dbReference>
<reference evidence="4 5" key="2">
    <citation type="submission" date="2018-11" db="EMBL/GenBank/DDBJ databases">
        <authorList>
            <consortium name="Pathogen Informatics"/>
        </authorList>
    </citation>
    <scope>NUCLEOTIDE SEQUENCE [LARGE SCALE GENOMIC DNA]</scope>
    <source>
        <strain evidence="4">Dakar</strain>
        <strain evidence="5">Dakar, Senegal</strain>
    </source>
</reference>
<name>A0A183L4R4_9TREM</name>
<dbReference type="InterPro" id="IPR032435">
    <property type="entry name" value="STML2-like_C"/>
</dbReference>
<dbReference type="Proteomes" id="UP000279833">
    <property type="component" value="Unassembled WGS sequence"/>
</dbReference>
<evidence type="ECO:0000313" key="4">
    <source>
        <dbReference type="EMBL" id="VDP78535.1"/>
    </source>
</evidence>
<evidence type="ECO:0000256" key="2">
    <source>
        <dbReference type="SAM" id="MobiDB-lite"/>
    </source>
</evidence>
<comment type="similarity">
    <text evidence="1">Belongs to the band 7/mec-2 family.</text>
</comment>
<keyword evidence="5" id="KW-1185">Reference proteome</keyword>
<gene>
    <name evidence="4" type="ORF">SCUD_LOCUS22326</name>
</gene>